<evidence type="ECO:0000313" key="4">
    <source>
        <dbReference type="WBParaSite" id="HPBE_0002387401-mRNA-1"/>
    </source>
</evidence>
<comment type="function">
    <text evidence="1">Central component in molecular interactions underlying sperm crawling. Forms an extensive filament system that extends from sperm villipoda, along the leading edge of the pseudopod.</text>
</comment>
<keyword evidence="1" id="KW-0206">Cytoskeleton</keyword>
<dbReference type="InterPro" id="IPR013783">
    <property type="entry name" value="Ig-like_fold"/>
</dbReference>
<organism evidence="3 4">
    <name type="scientific">Heligmosomoides polygyrus</name>
    <name type="common">Parasitic roundworm</name>
    <dbReference type="NCBI Taxonomy" id="6339"/>
    <lineage>
        <taxon>Eukaryota</taxon>
        <taxon>Metazoa</taxon>
        <taxon>Ecdysozoa</taxon>
        <taxon>Nematoda</taxon>
        <taxon>Chromadorea</taxon>
        <taxon>Rhabditida</taxon>
        <taxon>Rhabditina</taxon>
        <taxon>Rhabditomorpha</taxon>
        <taxon>Strongyloidea</taxon>
        <taxon>Heligmosomidae</taxon>
        <taxon>Heligmosomoides</taxon>
    </lineage>
</organism>
<dbReference type="Gene3D" id="2.60.40.10">
    <property type="entry name" value="Immunoglobulins"/>
    <property type="match status" value="1"/>
</dbReference>
<dbReference type="PROSITE" id="PS50202">
    <property type="entry name" value="MSP"/>
    <property type="match status" value="1"/>
</dbReference>
<accession>A0A183GMF4</accession>
<dbReference type="SUPFAM" id="SSF49354">
    <property type="entry name" value="PapD-like"/>
    <property type="match status" value="1"/>
</dbReference>
<dbReference type="InterPro" id="IPR000535">
    <property type="entry name" value="MSP_dom"/>
</dbReference>
<feature type="domain" description="MSP" evidence="2">
    <location>
        <begin position="1"/>
        <end position="120"/>
    </location>
</feature>
<keyword evidence="3" id="KW-1185">Reference proteome</keyword>
<proteinExistence type="predicted"/>
<dbReference type="WBParaSite" id="HPBE_0002387401-mRNA-1">
    <property type="protein sequence ID" value="HPBE_0002387401-mRNA-1"/>
    <property type="gene ID" value="HPBE_0002387401"/>
</dbReference>
<dbReference type="InterPro" id="IPR000477">
    <property type="entry name" value="RT_dom"/>
</dbReference>
<dbReference type="Pfam" id="PF00635">
    <property type="entry name" value="Motile_Sperm"/>
    <property type="match status" value="1"/>
</dbReference>
<dbReference type="Pfam" id="PF00078">
    <property type="entry name" value="RVT_1"/>
    <property type="match status" value="1"/>
</dbReference>
<dbReference type="AlphaFoldDB" id="A0A183GMF4"/>
<name>A0A183GMF4_HELPZ</name>
<keyword evidence="1" id="KW-0963">Cytoplasm</keyword>
<evidence type="ECO:0000256" key="1">
    <source>
        <dbReference type="RuleBase" id="RU003425"/>
    </source>
</evidence>
<evidence type="ECO:0000259" key="2">
    <source>
        <dbReference type="PROSITE" id="PS50202"/>
    </source>
</evidence>
<dbReference type="Proteomes" id="UP000050761">
    <property type="component" value="Unassembled WGS sequence"/>
</dbReference>
<protein>
    <recommendedName>
        <fullName evidence="1">Major sperm protein</fullName>
    </recommendedName>
</protein>
<evidence type="ECO:0000313" key="3">
    <source>
        <dbReference type="Proteomes" id="UP000050761"/>
    </source>
</evidence>
<dbReference type="InterPro" id="IPR008962">
    <property type="entry name" value="PapD-like_sf"/>
</dbReference>
<sequence>LIIQNGTDRTVMFKMKTTRPTIYKMKPVFGQVLPGEKFSVRLVYKGIKVGDRIPLNDSAKGAESLKTTKRRLSPEERVRQGDSISPKLFSATLEDVKRELEWEDMGVKVDGRQLHHLRFADDVVLITPSIIQAERTLCMWEHWTAAESYEDDVHEERTSF</sequence>
<reference evidence="4" key="1">
    <citation type="submission" date="2019-09" db="UniProtKB">
        <authorList>
            <consortium name="WormBaseParasite"/>
        </authorList>
    </citation>
    <scope>IDENTIFICATION</scope>
</reference>